<feature type="transmembrane region" description="Helical" evidence="8">
    <location>
        <begin position="218"/>
        <end position="239"/>
    </location>
</feature>
<feature type="domain" description="Mechanosensitive ion channel transmembrane helices 2/3" evidence="11">
    <location>
        <begin position="222"/>
        <end position="262"/>
    </location>
</feature>
<feature type="transmembrane region" description="Helical" evidence="8">
    <location>
        <begin position="178"/>
        <end position="197"/>
    </location>
</feature>
<evidence type="ECO:0000256" key="7">
    <source>
        <dbReference type="SAM" id="MobiDB-lite"/>
    </source>
</evidence>
<keyword evidence="4 8" id="KW-0812">Transmembrane</keyword>
<feature type="transmembrane region" description="Helical" evidence="8">
    <location>
        <begin position="245"/>
        <end position="276"/>
    </location>
</feature>
<dbReference type="RefSeq" id="WP_051618383.1">
    <property type="nucleotide sequence ID" value="NZ_ARYK01000003.1"/>
</dbReference>
<feature type="transmembrane region" description="Helical" evidence="8">
    <location>
        <begin position="137"/>
        <end position="158"/>
    </location>
</feature>
<dbReference type="InterPro" id="IPR049142">
    <property type="entry name" value="MS_channel_1st"/>
</dbReference>
<dbReference type="Gene3D" id="3.30.70.100">
    <property type="match status" value="1"/>
</dbReference>
<comment type="subcellular location">
    <subcellularLocation>
        <location evidence="1">Cell membrane</location>
        <topology evidence="1">Multi-pass membrane protein</topology>
    </subcellularLocation>
</comment>
<evidence type="ECO:0000256" key="2">
    <source>
        <dbReference type="ARBA" id="ARBA00008017"/>
    </source>
</evidence>
<gene>
    <name evidence="12" type="ORF">HJO_07217</name>
</gene>
<dbReference type="GO" id="GO:0005886">
    <property type="term" value="C:plasma membrane"/>
    <property type="evidence" value="ECO:0007669"/>
    <property type="project" value="UniProtKB-SubCell"/>
</dbReference>
<feature type="transmembrane region" description="Helical" evidence="8">
    <location>
        <begin position="86"/>
        <end position="106"/>
    </location>
</feature>
<evidence type="ECO:0000259" key="9">
    <source>
        <dbReference type="Pfam" id="PF00924"/>
    </source>
</evidence>
<proteinExistence type="inferred from homology"/>
<feature type="region of interest" description="Disordered" evidence="7">
    <location>
        <begin position="437"/>
        <end position="464"/>
    </location>
</feature>
<dbReference type="PATRIC" id="fig|1280950.3.peg.1445"/>
<protein>
    <submittedName>
        <fullName evidence="12">Small conductance mechanosensitive ion channel (MscS) family protein</fullName>
    </submittedName>
</protein>
<dbReference type="GO" id="GO:0008381">
    <property type="term" value="F:mechanosensitive monoatomic ion channel activity"/>
    <property type="evidence" value="ECO:0007669"/>
    <property type="project" value="UniProtKB-ARBA"/>
</dbReference>
<dbReference type="Pfam" id="PF21082">
    <property type="entry name" value="MS_channel_3rd"/>
    <property type="match status" value="1"/>
</dbReference>
<evidence type="ECO:0000256" key="5">
    <source>
        <dbReference type="ARBA" id="ARBA00022989"/>
    </source>
</evidence>
<feature type="transmembrane region" description="Helical" evidence="8">
    <location>
        <begin position="112"/>
        <end position="130"/>
    </location>
</feature>
<keyword evidence="5 8" id="KW-1133">Transmembrane helix</keyword>
<evidence type="ECO:0000313" key="12">
    <source>
        <dbReference type="EMBL" id="KCZ92725.1"/>
    </source>
</evidence>
<comment type="caution">
    <text evidence="12">The sequence shown here is derived from an EMBL/GenBank/DDBJ whole genome shotgun (WGS) entry which is preliminary data.</text>
</comment>
<reference evidence="12 13" key="1">
    <citation type="journal article" date="2014" name="Antonie Van Leeuwenhoek">
        <title>Hyphomonas beringensis sp. nov. and Hyphomonas chukchiensis sp. nov., isolated from surface seawater of the Bering Sea and Chukchi Sea.</title>
        <authorList>
            <person name="Li C."/>
            <person name="Lai Q."/>
            <person name="Li G."/>
            <person name="Dong C."/>
            <person name="Wang J."/>
            <person name="Liao Y."/>
            <person name="Shao Z."/>
        </authorList>
    </citation>
    <scope>NUCLEOTIDE SEQUENCE [LARGE SCALE GENOMIC DNA]</scope>
    <source>
        <strain evidence="12 13">MHS-2</strain>
    </source>
</reference>
<keyword evidence="13" id="KW-1185">Reference proteome</keyword>
<sequence>MDPDNIDIEAVGSQVTTFMGQAQVWLAAFLERALSIAMLWQVGIIIAAAAIGWLASRVPRRMLLHVAEKYAAAVMYSRFCRSFAKVSWPLISVILIWCAAFGFSLAGLPYEGLRIVGSLMNAWIVVRLMTLNMRETIWSTLFAVIAWTVAALFILHLLQPTLDLLRSTHVAGTKINALTLLANILIAIAALWLGRVAGDAAQIKLRSTRQLNPSTAGLLGQVTKIVVIGFAVVVALQSIGVPLGALAVFSGALGVGIGFGLQSIFSNFISGVIILFEKSVKVGDFIELPSGVTGLVNEINIRSTLVTTNDNVDILVPNEEFIKAQVINWTLREARRRIRVPFGVAYGTDKDLVRQAGLEAAAEVNWTLENMGPRAPQVWLVGFGDSSLDFELVVWLNEEAVKKPSKVKADYNWALHTALERHNIEIPFPQRDLNLKPPGPIRVRIEPQDAPAQADPETEKAPEE</sequence>
<evidence type="ECO:0000256" key="1">
    <source>
        <dbReference type="ARBA" id="ARBA00004651"/>
    </source>
</evidence>
<dbReference type="InterPro" id="IPR049278">
    <property type="entry name" value="MS_channel_C"/>
</dbReference>
<evidence type="ECO:0000259" key="10">
    <source>
        <dbReference type="Pfam" id="PF21082"/>
    </source>
</evidence>
<dbReference type="eggNOG" id="COG3264">
    <property type="taxonomic scope" value="Bacteria"/>
</dbReference>
<dbReference type="Pfam" id="PF21088">
    <property type="entry name" value="MS_channel_1st"/>
    <property type="match status" value="1"/>
</dbReference>
<keyword evidence="3" id="KW-1003">Cell membrane</keyword>
<feature type="transmembrane region" description="Helical" evidence="8">
    <location>
        <begin position="33"/>
        <end position="55"/>
    </location>
</feature>
<feature type="domain" description="Mechanosensitive ion channel MscS" evidence="9">
    <location>
        <begin position="264"/>
        <end position="330"/>
    </location>
</feature>
<dbReference type="SUPFAM" id="SSF50182">
    <property type="entry name" value="Sm-like ribonucleoproteins"/>
    <property type="match status" value="1"/>
</dbReference>
<evidence type="ECO:0000256" key="6">
    <source>
        <dbReference type="ARBA" id="ARBA00023136"/>
    </source>
</evidence>
<dbReference type="STRING" id="1280950.HJO_07217"/>
<dbReference type="Gene3D" id="1.10.287.1260">
    <property type="match status" value="1"/>
</dbReference>
<organism evidence="12 13">
    <name type="scientific">Hyphomonas johnsonii MHS-2</name>
    <dbReference type="NCBI Taxonomy" id="1280950"/>
    <lineage>
        <taxon>Bacteria</taxon>
        <taxon>Pseudomonadati</taxon>
        <taxon>Pseudomonadota</taxon>
        <taxon>Alphaproteobacteria</taxon>
        <taxon>Hyphomonadales</taxon>
        <taxon>Hyphomonadaceae</taxon>
        <taxon>Hyphomonas</taxon>
    </lineage>
</organism>
<evidence type="ECO:0000259" key="11">
    <source>
        <dbReference type="Pfam" id="PF21088"/>
    </source>
</evidence>
<dbReference type="InterPro" id="IPR023408">
    <property type="entry name" value="MscS_beta-dom_sf"/>
</dbReference>
<accession>A0A059FPW3</accession>
<dbReference type="AlphaFoldDB" id="A0A059FPW3"/>
<evidence type="ECO:0000256" key="4">
    <source>
        <dbReference type="ARBA" id="ARBA00022692"/>
    </source>
</evidence>
<evidence type="ECO:0000256" key="3">
    <source>
        <dbReference type="ARBA" id="ARBA00022475"/>
    </source>
</evidence>
<dbReference type="Proteomes" id="UP000025171">
    <property type="component" value="Unassembled WGS sequence"/>
</dbReference>
<dbReference type="PANTHER" id="PTHR30347">
    <property type="entry name" value="POTASSIUM CHANNEL RELATED"/>
    <property type="match status" value="1"/>
</dbReference>
<dbReference type="Gene3D" id="2.30.30.60">
    <property type="match status" value="1"/>
</dbReference>
<dbReference type="InterPro" id="IPR011014">
    <property type="entry name" value="MscS_channel_TM-2"/>
</dbReference>
<evidence type="ECO:0000313" key="13">
    <source>
        <dbReference type="Proteomes" id="UP000025171"/>
    </source>
</evidence>
<name>A0A059FPW3_9PROT</name>
<feature type="domain" description="Mechanosensitive ion channel MscS C-terminal" evidence="10">
    <location>
        <begin position="338"/>
        <end position="426"/>
    </location>
</feature>
<dbReference type="InterPro" id="IPR010920">
    <property type="entry name" value="LSM_dom_sf"/>
</dbReference>
<dbReference type="SUPFAM" id="SSF82861">
    <property type="entry name" value="Mechanosensitive channel protein MscS (YggB), transmembrane region"/>
    <property type="match status" value="1"/>
</dbReference>
<evidence type="ECO:0000256" key="8">
    <source>
        <dbReference type="SAM" id="Phobius"/>
    </source>
</evidence>
<dbReference type="InterPro" id="IPR052702">
    <property type="entry name" value="MscS-like_channel"/>
</dbReference>
<dbReference type="InterPro" id="IPR006685">
    <property type="entry name" value="MscS_channel_2nd"/>
</dbReference>
<dbReference type="EMBL" id="ARYK01000003">
    <property type="protein sequence ID" value="KCZ92725.1"/>
    <property type="molecule type" value="Genomic_DNA"/>
</dbReference>
<dbReference type="OrthoDB" id="9799209at2"/>
<dbReference type="Pfam" id="PF00924">
    <property type="entry name" value="MS_channel_2nd"/>
    <property type="match status" value="1"/>
</dbReference>
<dbReference type="PANTHER" id="PTHR30347:SF1">
    <property type="entry name" value="MECHANOSENSITIVE CHANNEL MSCK"/>
    <property type="match status" value="1"/>
</dbReference>
<comment type="similarity">
    <text evidence="2">Belongs to the MscS (TC 1.A.23) family.</text>
</comment>
<dbReference type="InterPro" id="IPR011066">
    <property type="entry name" value="MscS_channel_C_sf"/>
</dbReference>
<dbReference type="SUPFAM" id="SSF82689">
    <property type="entry name" value="Mechanosensitive channel protein MscS (YggB), C-terminal domain"/>
    <property type="match status" value="1"/>
</dbReference>
<keyword evidence="6 8" id="KW-0472">Membrane</keyword>